<dbReference type="Gene3D" id="3.40.630.30">
    <property type="match status" value="1"/>
</dbReference>
<proteinExistence type="predicted"/>
<dbReference type="PANTHER" id="PTHR13355">
    <property type="entry name" value="GLUCOSAMINE 6-PHOSPHATE N-ACETYLTRANSFERASE"/>
    <property type="match status" value="1"/>
</dbReference>
<reference evidence="3" key="2">
    <citation type="submission" date="2010-04" db="EMBL/GenBank/DDBJ databases">
        <authorList>
            <person name="Buell R."/>
            <person name="Hamilton J."/>
            <person name="Hostetler J."/>
        </authorList>
    </citation>
    <scope>NUCLEOTIDE SEQUENCE [LARGE SCALE GENOMIC DNA]</scope>
    <source>
        <strain evidence="3">DAOM:BR144</strain>
    </source>
</reference>
<dbReference type="GO" id="GO:0006048">
    <property type="term" value="P:UDP-N-acetylglucosamine biosynthetic process"/>
    <property type="evidence" value="ECO:0007669"/>
    <property type="project" value="UniProtKB-UniPathway"/>
</dbReference>
<name>K3X9S0_GLOUD</name>
<dbReference type="STRING" id="431595.K3X9S0"/>
<organism evidence="2 3">
    <name type="scientific">Globisporangium ultimum (strain ATCC 200006 / CBS 805.95 / DAOM BR144)</name>
    <name type="common">Pythium ultimum</name>
    <dbReference type="NCBI Taxonomy" id="431595"/>
    <lineage>
        <taxon>Eukaryota</taxon>
        <taxon>Sar</taxon>
        <taxon>Stramenopiles</taxon>
        <taxon>Oomycota</taxon>
        <taxon>Peronosporomycetes</taxon>
        <taxon>Pythiales</taxon>
        <taxon>Pythiaceae</taxon>
        <taxon>Globisporangium</taxon>
    </lineage>
</organism>
<keyword evidence="3" id="KW-1185">Reference proteome</keyword>
<accession>K3X9S0</accession>
<dbReference type="GO" id="GO:0008080">
    <property type="term" value="F:N-acetyltransferase activity"/>
    <property type="evidence" value="ECO:0007669"/>
    <property type="project" value="TreeGrafter"/>
</dbReference>
<dbReference type="Proteomes" id="UP000019132">
    <property type="component" value="Unassembled WGS sequence"/>
</dbReference>
<reference evidence="3" key="1">
    <citation type="journal article" date="2010" name="Genome Biol.">
        <title>Genome sequence of the necrotrophic plant pathogen Pythium ultimum reveals original pathogenicity mechanisms and effector repertoire.</title>
        <authorList>
            <person name="Levesque C.A."/>
            <person name="Brouwer H."/>
            <person name="Cano L."/>
            <person name="Hamilton J.P."/>
            <person name="Holt C."/>
            <person name="Huitema E."/>
            <person name="Raffaele S."/>
            <person name="Robideau G.P."/>
            <person name="Thines M."/>
            <person name="Win J."/>
            <person name="Zerillo M.M."/>
            <person name="Beakes G.W."/>
            <person name="Boore J.L."/>
            <person name="Busam D."/>
            <person name="Dumas B."/>
            <person name="Ferriera S."/>
            <person name="Fuerstenberg S.I."/>
            <person name="Gachon C.M."/>
            <person name="Gaulin E."/>
            <person name="Govers F."/>
            <person name="Grenville-Briggs L."/>
            <person name="Horner N."/>
            <person name="Hostetler J."/>
            <person name="Jiang R.H."/>
            <person name="Johnson J."/>
            <person name="Krajaejun T."/>
            <person name="Lin H."/>
            <person name="Meijer H.J."/>
            <person name="Moore B."/>
            <person name="Morris P."/>
            <person name="Phuntmart V."/>
            <person name="Puiu D."/>
            <person name="Shetty J."/>
            <person name="Stajich J.E."/>
            <person name="Tripathy S."/>
            <person name="Wawra S."/>
            <person name="van West P."/>
            <person name="Whitty B.R."/>
            <person name="Coutinho P.M."/>
            <person name="Henrissat B."/>
            <person name="Martin F."/>
            <person name="Thomas P.D."/>
            <person name="Tyler B.M."/>
            <person name="De Vries R.P."/>
            <person name="Kamoun S."/>
            <person name="Yandell M."/>
            <person name="Tisserat N."/>
            <person name="Buell C.R."/>
        </authorList>
    </citation>
    <scope>NUCLEOTIDE SEQUENCE</scope>
    <source>
        <strain evidence="3">DAOM:BR144</strain>
    </source>
</reference>
<dbReference type="OMA" id="CIDDEIF"/>
<dbReference type="UniPathway" id="UPA00113">
    <property type="reaction ID" value="UER00529"/>
</dbReference>
<dbReference type="VEuPathDB" id="FungiDB:PYU1_G013940"/>
<reference evidence="2" key="3">
    <citation type="submission" date="2015-02" db="UniProtKB">
        <authorList>
            <consortium name="EnsemblProtists"/>
        </authorList>
    </citation>
    <scope>IDENTIFICATION</scope>
    <source>
        <strain evidence="2">DAOM BR144</strain>
    </source>
</reference>
<dbReference type="HOGENOM" id="CLU_056607_6_3_1"/>
<dbReference type="AlphaFoldDB" id="K3X9S0"/>
<protein>
    <recommendedName>
        <fullName evidence="1">N-acetyltransferase domain-containing protein</fullName>
    </recommendedName>
</protein>
<dbReference type="Pfam" id="PF13673">
    <property type="entry name" value="Acetyltransf_10"/>
    <property type="match status" value="1"/>
</dbReference>
<evidence type="ECO:0000313" key="3">
    <source>
        <dbReference type="Proteomes" id="UP000019132"/>
    </source>
</evidence>
<feature type="domain" description="N-acetyltransferase" evidence="1">
    <location>
        <begin position="4"/>
        <end position="149"/>
    </location>
</feature>
<dbReference type="InterPro" id="IPR000182">
    <property type="entry name" value="GNAT_dom"/>
</dbReference>
<evidence type="ECO:0000259" key="1">
    <source>
        <dbReference type="PROSITE" id="PS51186"/>
    </source>
</evidence>
<sequence length="151" mass="17010">MKLAVTRVTSAEEKATAMALRLQVFVNEQGFVPSDEFDEVDDKDTTVHFLGKDVEQDKYVAVARAALDLSARKAKLSRVAVLSECRGKNFGAALMQSVEQSIVDQVDLYVIEALYDKKVFYEKCGYRCINDEIYLQEGVEHCMMTKKAVKL</sequence>
<dbReference type="InterPro" id="IPR016181">
    <property type="entry name" value="Acyl_CoA_acyltransferase"/>
</dbReference>
<dbReference type="InParanoid" id="K3X9S0"/>
<dbReference type="EMBL" id="GL376578">
    <property type="status" value="NOT_ANNOTATED_CDS"/>
    <property type="molecule type" value="Genomic_DNA"/>
</dbReference>
<dbReference type="PROSITE" id="PS51186">
    <property type="entry name" value="GNAT"/>
    <property type="match status" value="1"/>
</dbReference>
<dbReference type="EnsemblProtists" id="PYU1_T013969">
    <property type="protein sequence ID" value="PYU1_T013969"/>
    <property type="gene ID" value="PYU1_G013940"/>
</dbReference>
<dbReference type="InterPro" id="IPR039143">
    <property type="entry name" value="GNPNAT1-like"/>
</dbReference>
<evidence type="ECO:0000313" key="2">
    <source>
        <dbReference type="EnsemblProtists" id="PYU1_T013969"/>
    </source>
</evidence>
<dbReference type="SUPFAM" id="SSF55729">
    <property type="entry name" value="Acyl-CoA N-acyltransferases (Nat)"/>
    <property type="match status" value="1"/>
</dbReference>
<dbReference type="eggNOG" id="ENOG502S8FT">
    <property type="taxonomic scope" value="Eukaryota"/>
</dbReference>
<dbReference type="PANTHER" id="PTHR13355:SF22">
    <property type="entry name" value="SLL0786 PROTEIN"/>
    <property type="match status" value="1"/>
</dbReference>